<dbReference type="InterPro" id="IPR004843">
    <property type="entry name" value="Calcineurin-like_PHP"/>
</dbReference>
<dbReference type="InterPro" id="IPR029052">
    <property type="entry name" value="Metallo-depent_PP-like"/>
</dbReference>
<dbReference type="InterPro" id="IPR050341">
    <property type="entry name" value="PP1_catalytic_subunit"/>
</dbReference>
<reference evidence="4" key="1">
    <citation type="submission" date="2023-07" db="EMBL/GenBank/DDBJ databases">
        <authorList>
            <consortium name="CYATHOMIX"/>
        </authorList>
    </citation>
    <scope>NUCLEOTIDE SEQUENCE</scope>
    <source>
        <strain evidence="4">N/A</strain>
    </source>
</reference>
<feature type="domain" description="Serine/threonine specific protein phosphatases" evidence="3">
    <location>
        <begin position="178"/>
        <end position="183"/>
    </location>
</feature>
<dbReference type="PRINTS" id="PR00114">
    <property type="entry name" value="STPHPHTASE"/>
</dbReference>
<feature type="compositionally biased region" description="Basic residues" evidence="2">
    <location>
        <begin position="376"/>
        <end position="385"/>
    </location>
</feature>
<feature type="compositionally biased region" description="Polar residues" evidence="2">
    <location>
        <begin position="400"/>
        <end position="410"/>
    </location>
</feature>
<name>A0AA36M873_CYLNA</name>
<protein>
    <recommendedName>
        <fullName evidence="1">Serine/threonine-protein phosphatase</fullName>
        <ecNumber evidence="1">3.1.3.16</ecNumber>
    </recommendedName>
</protein>
<dbReference type="Proteomes" id="UP001176961">
    <property type="component" value="Unassembled WGS sequence"/>
</dbReference>
<organism evidence="4 5">
    <name type="scientific">Cylicocyclus nassatus</name>
    <name type="common">Nematode worm</name>
    <dbReference type="NCBI Taxonomy" id="53992"/>
    <lineage>
        <taxon>Eukaryota</taxon>
        <taxon>Metazoa</taxon>
        <taxon>Ecdysozoa</taxon>
        <taxon>Nematoda</taxon>
        <taxon>Chromadorea</taxon>
        <taxon>Rhabditida</taxon>
        <taxon>Rhabditina</taxon>
        <taxon>Rhabditomorpha</taxon>
        <taxon>Strongyloidea</taxon>
        <taxon>Strongylidae</taxon>
        <taxon>Cylicocyclus</taxon>
    </lineage>
</organism>
<evidence type="ECO:0000259" key="3">
    <source>
        <dbReference type="PROSITE" id="PS00125"/>
    </source>
</evidence>
<dbReference type="EMBL" id="CATQJL010000305">
    <property type="protein sequence ID" value="CAJ0602001.1"/>
    <property type="molecule type" value="Genomic_DNA"/>
</dbReference>
<evidence type="ECO:0000256" key="2">
    <source>
        <dbReference type="SAM" id="MobiDB-lite"/>
    </source>
</evidence>
<keyword evidence="1" id="KW-0378">Hydrolase</keyword>
<dbReference type="GO" id="GO:0005737">
    <property type="term" value="C:cytoplasm"/>
    <property type="evidence" value="ECO:0007669"/>
    <property type="project" value="TreeGrafter"/>
</dbReference>
<feature type="compositionally biased region" description="Polar residues" evidence="2">
    <location>
        <begin position="1"/>
        <end position="18"/>
    </location>
</feature>
<evidence type="ECO:0000256" key="1">
    <source>
        <dbReference type="RuleBase" id="RU004273"/>
    </source>
</evidence>
<sequence>MGTPKNSTDEINSNRNENLGQLEEEGDDEDSLSLDLDDIVHDDLIGDLLIRLLSSPLISDPYWSKPPTSTLKNIEPPAYLNFRITYEEIVHLCSMAAKSFLEQPALIRIQKDDLPLHIVADLHGNIAQVLRVFKYCGIPQKDSFLFLGDYVDRGVQGIEVITLLFCLKIRYPYQVYLLRGNHEDANTTLNYGFFDECITRWPSNGRNPKGGERVWRHFLEAFNCMPVAAIIAGKIYCAHGGISPFIEKLEDINKIKRPSVVPAYGISCDLLWSDPSPQRDGWVLSHRGISFLFGPKAVEEFCQKHNIELILRGHQINNEMYKSGYRFHFNGRLVTLFSAPNYMNYKNNSCVITVNKQLELKFTVFRCRYYQMGKKKKAAKEKKKPTNGSGSVDDDADGSHCSSPQHSSADVSSGVEKSKKYKGEGGESAAPNAISPDVRYTEKETSYKSMKASKFPSKSQSRRNEFVQWAKMRDKRTPRLSPLRNPAEKTKH</sequence>
<comment type="caution">
    <text evidence="4">The sequence shown here is derived from an EMBL/GenBank/DDBJ whole genome shotgun (WGS) entry which is preliminary data.</text>
</comment>
<dbReference type="AlphaFoldDB" id="A0AA36M873"/>
<dbReference type="InterPro" id="IPR006186">
    <property type="entry name" value="Ser/Thr-sp_prot-phosphatase"/>
</dbReference>
<dbReference type="PANTHER" id="PTHR11668">
    <property type="entry name" value="SERINE/THREONINE PROTEIN PHOSPHATASE"/>
    <property type="match status" value="1"/>
</dbReference>
<feature type="compositionally biased region" description="Basic and acidic residues" evidence="2">
    <location>
        <begin position="416"/>
        <end position="425"/>
    </location>
</feature>
<evidence type="ECO:0000313" key="5">
    <source>
        <dbReference type="Proteomes" id="UP001176961"/>
    </source>
</evidence>
<evidence type="ECO:0000313" key="4">
    <source>
        <dbReference type="EMBL" id="CAJ0602001.1"/>
    </source>
</evidence>
<feature type="region of interest" description="Disordered" evidence="2">
    <location>
        <begin position="376"/>
        <end position="492"/>
    </location>
</feature>
<dbReference type="EC" id="3.1.3.16" evidence="1"/>
<dbReference type="SUPFAM" id="SSF56300">
    <property type="entry name" value="Metallo-dependent phosphatases"/>
    <property type="match status" value="1"/>
</dbReference>
<comment type="similarity">
    <text evidence="1">Belongs to the PPP phosphatase family.</text>
</comment>
<dbReference type="Gene3D" id="3.60.21.10">
    <property type="match status" value="1"/>
</dbReference>
<dbReference type="GO" id="GO:0005634">
    <property type="term" value="C:nucleus"/>
    <property type="evidence" value="ECO:0007669"/>
    <property type="project" value="TreeGrafter"/>
</dbReference>
<keyword evidence="5" id="KW-1185">Reference proteome</keyword>
<dbReference type="SMART" id="SM00156">
    <property type="entry name" value="PP2Ac"/>
    <property type="match status" value="1"/>
</dbReference>
<dbReference type="GO" id="GO:0004722">
    <property type="term" value="F:protein serine/threonine phosphatase activity"/>
    <property type="evidence" value="ECO:0007669"/>
    <property type="project" value="UniProtKB-EC"/>
</dbReference>
<dbReference type="Pfam" id="PF00149">
    <property type="entry name" value="Metallophos"/>
    <property type="match status" value="1"/>
</dbReference>
<proteinExistence type="inferred from homology"/>
<accession>A0AA36M873</accession>
<dbReference type="PANTHER" id="PTHR11668:SF516">
    <property type="entry name" value="SERINE_THREONINE SPECIFIC PROTEIN PHOSPHATASES DOMAIN-CONTAINING PROTEIN"/>
    <property type="match status" value="1"/>
</dbReference>
<comment type="catalytic activity">
    <reaction evidence="1">
        <text>O-phospho-L-threonyl-[protein] + H2O = L-threonyl-[protein] + phosphate</text>
        <dbReference type="Rhea" id="RHEA:47004"/>
        <dbReference type="Rhea" id="RHEA-COMP:11060"/>
        <dbReference type="Rhea" id="RHEA-COMP:11605"/>
        <dbReference type="ChEBI" id="CHEBI:15377"/>
        <dbReference type="ChEBI" id="CHEBI:30013"/>
        <dbReference type="ChEBI" id="CHEBI:43474"/>
        <dbReference type="ChEBI" id="CHEBI:61977"/>
        <dbReference type="EC" id="3.1.3.16"/>
    </reaction>
</comment>
<gene>
    <name evidence="4" type="ORF">CYNAS_LOCUS13984</name>
</gene>
<feature type="region of interest" description="Disordered" evidence="2">
    <location>
        <begin position="1"/>
        <end position="30"/>
    </location>
</feature>
<dbReference type="PROSITE" id="PS00125">
    <property type="entry name" value="SER_THR_PHOSPHATASE"/>
    <property type="match status" value="1"/>
</dbReference>